<keyword evidence="3" id="KW-1185">Reference proteome</keyword>
<dbReference type="Proteomes" id="UP001254257">
    <property type="component" value="Unassembled WGS sequence"/>
</dbReference>
<evidence type="ECO:0000313" key="2">
    <source>
        <dbReference type="EMBL" id="MDU0344039.1"/>
    </source>
</evidence>
<name>A0ABU3SGW9_9HYPH</name>
<dbReference type="EMBL" id="JAWDID010000128">
    <property type="protein sequence ID" value="MDU0344039.1"/>
    <property type="molecule type" value="Genomic_DNA"/>
</dbReference>
<organism evidence="2 3">
    <name type="scientific">Bosea rubneri</name>
    <dbReference type="NCBI Taxonomy" id="3075434"/>
    <lineage>
        <taxon>Bacteria</taxon>
        <taxon>Pseudomonadati</taxon>
        <taxon>Pseudomonadota</taxon>
        <taxon>Alphaproteobacteria</taxon>
        <taxon>Hyphomicrobiales</taxon>
        <taxon>Boseaceae</taxon>
        <taxon>Bosea</taxon>
    </lineage>
</organism>
<gene>
    <name evidence="2" type="ORF">RKE40_29575</name>
</gene>
<feature type="region of interest" description="Disordered" evidence="1">
    <location>
        <begin position="43"/>
        <end position="64"/>
    </location>
</feature>
<reference evidence="2 3" key="1">
    <citation type="submission" date="2023-09" db="EMBL/GenBank/DDBJ databases">
        <title>Whole genome shotgun sequencing (WGS) of Bosea sp. ZW T0_25, isolated from stored onions (Allium cepa).</title>
        <authorList>
            <person name="Stoll D.A."/>
            <person name="Huch M."/>
        </authorList>
    </citation>
    <scope>NUCLEOTIDE SEQUENCE [LARGE SCALE GENOMIC DNA]</scope>
    <source>
        <strain evidence="2 3">ZW T0_25</strain>
    </source>
</reference>
<dbReference type="RefSeq" id="WP_316021725.1">
    <property type="nucleotide sequence ID" value="NZ_JAWDID010000128.1"/>
</dbReference>
<evidence type="ECO:0000313" key="3">
    <source>
        <dbReference type="Proteomes" id="UP001254257"/>
    </source>
</evidence>
<proteinExistence type="predicted"/>
<accession>A0ABU3SGW9</accession>
<evidence type="ECO:0000256" key="1">
    <source>
        <dbReference type="SAM" id="MobiDB-lite"/>
    </source>
</evidence>
<protein>
    <submittedName>
        <fullName evidence="2">Uncharacterized protein</fullName>
    </submittedName>
</protein>
<comment type="caution">
    <text evidence="2">The sequence shown here is derived from an EMBL/GenBank/DDBJ whole genome shotgun (WGS) entry which is preliminary data.</text>
</comment>
<sequence length="64" mass="7551">MRDFIHRLNIERFQELLVLEVDLGRRKTLEKLLAEQQRSFAEEVAKDSLDPEPELPTKKRTSVS</sequence>